<keyword evidence="12" id="KW-1185">Reference proteome</keyword>
<dbReference type="InterPro" id="IPR026501">
    <property type="entry name" value="Limbin/EVC"/>
</dbReference>
<keyword evidence="5" id="KW-0812">Transmembrane</keyword>
<feature type="region of interest" description="Disordered" evidence="10">
    <location>
        <begin position="115"/>
        <end position="138"/>
    </location>
</feature>
<evidence type="ECO:0000256" key="6">
    <source>
        <dbReference type="ARBA" id="ARBA00022989"/>
    </source>
</evidence>
<dbReference type="GO" id="GO:0007224">
    <property type="term" value="P:smoothened signaling pathway"/>
    <property type="evidence" value="ECO:0007669"/>
    <property type="project" value="InterPro"/>
</dbReference>
<evidence type="ECO:0000256" key="7">
    <source>
        <dbReference type="ARBA" id="ARBA00023136"/>
    </source>
</evidence>
<evidence type="ECO:0000256" key="8">
    <source>
        <dbReference type="ARBA" id="ARBA00023212"/>
    </source>
</evidence>
<dbReference type="EMBL" id="BLXT01000535">
    <property type="protein sequence ID" value="GFN78015.1"/>
    <property type="molecule type" value="Genomic_DNA"/>
</dbReference>
<dbReference type="Proteomes" id="UP000735302">
    <property type="component" value="Unassembled WGS sequence"/>
</dbReference>
<dbReference type="GO" id="GO:0060170">
    <property type="term" value="C:ciliary membrane"/>
    <property type="evidence" value="ECO:0007669"/>
    <property type="project" value="TreeGrafter"/>
</dbReference>
<evidence type="ECO:0000256" key="10">
    <source>
        <dbReference type="SAM" id="MobiDB-lite"/>
    </source>
</evidence>
<evidence type="ECO:0000313" key="11">
    <source>
        <dbReference type="EMBL" id="GFN78015.1"/>
    </source>
</evidence>
<dbReference type="AlphaFoldDB" id="A0AAV3Y479"/>
<evidence type="ECO:0000256" key="1">
    <source>
        <dbReference type="ARBA" id="ARBA00004120"/>
    </source>
</evidence>
<evidence type="ECO:0000256" key="4">
    <source>
        <dbReference type="ARBA" id="ARBA00022490"/>
    </source>
</evidence>
<keyword evidence="3" id="KW-1003">Cell membrane</keyword>
<name>A0AAV3Y479_9GAST</name>
<evidence type="ECO:0000256" key="5">
    <source>
        <dbReference type="ARBA" id="ARBA00022692"/>
    </source>
</evidence>
<evidence type="ECO:0000256" key="2">
    <source>
        <dbReference type="ARBA" id="ARBA00004162"/>
    </source>
</evidence>
<sequence length="182" mass="21439">MQMEDYNARCQKARQATLVQLQEKLKQRMVAADEAEARDQKEQEVLKQEQMATMTRVLSTNMELSDEAKKRILREHEQNMQVLSNQLLRSKLRQRKSLEIKLNQRKTRLAELQKQQRELRSGKEDDSETKLAKELAKEEEAFEEARQEAVAELRRQLAKETEEALKLHDDEIGLLIGRLQVR</sequence>
<evidence type="ECO:0000256" key="3">
    <source>
        <dbReference type="ARBA" id="ARBA00022475"/>
    </source>
</evidence>
<keyword evidence="4" id="KW-0963">Cytoplasm</keyword>
<proteinExistence type="predicted"/>
<comment type="caution">
    <text evidence="11">The sequence shown here is derived from an EMBL/GenBank/DDBJ whole genome shotgun (WGS) entry which is preliminary data.</text>
</comment>
<keyword evidence="7" id="KW-0472">Membrane</keyword>
<comment type="subcellular location">
    <subcellularLocation>
        <location evidence="2">Cell membrane</location>
        <topology evidence="2">Single-pass membrane protein</topology>
    </subcellularLocation>
    <subcellularLocation>
        <location evidence="1">Cytoplasm</location>
        <location evidence="1">Cytoskeleton</location>
        <location evidence="1">Cilium basal body</location>
    </subcellularLocation>
</comment>
<dbReference type="PANTHER" id="PTHR16795:SF13">
    <property type="entry name" value="EVC COMPLEX MEMBER EVC"/>
    <property type="match status" value="1"/>
</dbReference>
<dbReference type="PANTHER" id="PTHR16795">
    <property type="entry name" value="LIMBIN/ELLIS-VAN CREVELD PROTEIN"/>
    <property type="match status" value="1"/>
</dbReference>
<evidence type="ECO:0000256" key="9">
    <source>
        <dbReference type="ARBA" id="ARBA00023273"/>
    </source>
</evidence>
<keyword evidence="6" id="KW-1133">Transmembrane helix</keyword>
<gene>
    <name evidence="11" type="ORF">PoB_000452100</name>
</gene>
<reference evidence="11 12" key="1">
    <citation type="journal article" date="2021" name="Elife">
        <title>Chloroplast acquisition without the gene transfer in kleptoplastic sea slugs, Plakobranchus ocellatus.</title>
        <authorList>
            <person name="Maeda T."/>
            <person name="Takahashi S."/>
            <person name="Yoshida T."/>
            <person name="Shimamura S."/>
            <person name="Takaki Y."/>
            <person name="Nagai Y."/>
            <person name="Toyoda A."/>
            <person name="Suzuki Y."/>
            <person name="Arimoto A."/>
            <person name="Ishii H."/>
            <person name="Satoh N."/>
            <person name="Nishiyama T."/>
            <person name="Hasebe M."/>
            <person name="Maruyama T."/>
            <person name="Minagawa J."/>
            <person name="Obokata J."/>
            <person name="Shigenobu S."/>
        </authorList>
    </citation>
    <scope>NUCLEOTIDE SEQUENCE [LARGE SCALE GENOMIC DNA]</scope>
</reference>
<keyword evidence="8" id="KW-0206">Cytoskeleton</keyword>
<evidence type="ECO:0000313" key="12">
    <source>
        <dbReference type="Proteomes" id="UP000735302"/>
    </source>
</evidence>
<protein>
    <submittedName>
        <fullName evidence="11">Trichohyalin-like</fullName>
    </submittedName>
</protein>
<dbReference type="GO" id="GO:0098797">
    <property type="term" value="C:plasma membrane protein complex"/>
    <property type="evidence" value="ECO:0007669"/>
    <property type="project" value="TreeGrafter"/>
</dbReference>
<organism evidence="11 12">
    <name type="scientific">Plakobranchus ocellatus</name>
    <dbReference type="NCBI Taxonomy" id="259542"/>
    <lineage>
        <taxon>Eukaryota</taxon>
        <taxon>Metazoa</taxon>
        <taxon>Spiralia</taxon>
        <taxon>Lophotrochozoa</taxon>
        <taxon>Mollusca</taxon>
        <taxon>Gastropoda</taxon>
        <taxon>Heterobranchia</taxon>
        <taxon>Euthyneura</taxon>
        <taxon>Panpulmonata</taxon>
        <taxon>Sacoglossa</taxon>
        <taxon>Placobranchoidea</taxon>
        <taxon>Plakobranchidae</taxon>
        <taxon>Plakobranchus</taxon>
    </lineage>
</organism>
<accession>A0AAV3Y479</accession>
<keyword evidence="9" id="KW-0966">Cell projection</keyword>